<gene>
    <name evidence="2" type="ORF">ELS83_16320</name>
</gene>
<name>A0ABX1WZ79_9BACT</name>
<dbReference type="Proteomes" id="UP000732105">
    <property type="component" value="Unassembled WGS sequence"/>
</dbReference>
<proteinExistence type="predicted"/>
<evidence type="ECO:0008006" key="4">
    <source>
        <dbReference type="Google" id="ProtNLM"/>
    </source>
</evidence>
<reference evidence="2 3" key="1">
    <citation type="submission" date="2018-12" db="EMBL/GenBank/DDBJ databases">
        <title>Marinifilum JC070 sp. nov., a marine bacterium isolated from Yongle Blue Hole in the South China Sea.</title>
        <authorList>
            <person name="Fu T."/>
        </authorList>
    </citation>
    <scope>NUCLEOTIDE SEQUENCE [LARGE SCALE GENOMIC DNA]</scope>
    <source>
        <strain evidence="2 3">JC070</strain>
    </source>
</reference>
<organism evidence="2 3">
    <name type="scientific">Marinifilum caeruleilacunae</name>
    <dbReference type="NCBI Taxonomy" id="2499076"/>
    <lineage>
        <taxon>Bacteria</taxon>
        <taxon>Pseudomonadati</taxon>
        <taxon>Bacteroidota</taxon>
        <taxon>Bacteroidia</taxon>
        <taxon>Marinilabiliales</taxon>
        <taxon>Marinifilaceae</taxon>
    </lineage>
</organism>
<evidence type="ECO:0000256" key="1">
    <source>
        <dbReference type="SAM" id="Phobius"/>
    </source>
</evidence>
<keyword evidence="1" id="KW-0472">Membrane</keyword>
<protein>
    <recommendedName>
        <fullName evidence="4">DUF304 domain-containing protein</fullName>
    </recommendedName>
</protein>
<feature type="transmembrane region" description="Helical" evidence="1">
    <location>
        <begin position="31"/>
        <end position="55"/>
    </location>
</feature>
<evidence type="ECO:0000313" key="3">
    <source>
        <dbReference type="Proteomes" id="UP000732105"/>
    </source>
</evidence>
<keyword evidence="3" id="KW-1185">Reference proteome</keyword>
<comment type="caution">
    <text evidence="2">The sequence shown here is derived from an EMBL/GenBank/DDBJ whole genome shotgun (WGS) entry which is preliminary data.</text>
</comment>
<feature type="transmembrane region" description="Helical" evidence="1">
    <location>
        <begin position="61"/>
        <end position="81"/>
    </location>
</feature>
<accession>A0ABX1WZ79</accession>
<sequence length="167" mass="19520">MNQMQSTIELLDNPLRKITFNSPQSSRFSRIVLQTFMILFFTIPVLSTILVAITIGEVSPAIVIFYIVFGLCGYYFLRLFLWNKYGKEMIYLDTRKITYEADYKMFKSNKVEISEEDIEVEVNPVYSNEKLATLKFKSESQNIETVVKVPIEELEILKKEIEAVYNQ</sequence>
<evidence type="ECO:0000313" key="2">
    <source>
        <dbReference type="EMBL" id="NOU61374.1"/>
    </source>
</evidence>
<keyword evidence="1" id="KW-1133">Transmembrane helix</keyword>
<dbReference type="RefSeq" id="WP_171596638.1">
    <property type="nucleotide sequence ID" value="NZ_RZNH01000033.1"/>
</dbReference>
<keyword evidence="1" id="KW-0812">Transmembrane</keyword>
<dbReference type="EMBL" id="RZNH01000033">
    <property type="protein sequence ID" value="NOU61374.1"/>
    <property type="molecule type" value="Genomic_DNA"/>
</dbReference>